<dbReference type="InterPro" id="IPR036291">
    <property type="entry name" value="NAD(P)-bd_dom_sf"/>
</dbReference>
<keyword evidence="2" id="KW-1133">Transmembrane helix</keyword>
<dbReference type="Pfam" id="PF01370">
    <property type="entry name" value="Epimerase"/>
    <property type="match status" value="1"/>
</dbReference>
<feature type="transmembrane region" description="Helical" evidence="2">
    <location>
        <begin position="68"/>
        <end position="86"/>
    </location>
</feature>
<dbReference type="OrthoDB" id="9801773at2"/>
<evidence type="ECO:0000259" key="3">
    <source>
        <dbReference type="Pfam" id="PF01370"/>
    </source>
</evidence>
<evidence type="ECO:0000256" key="1">
    <source>
        <dbReference type="ARBA" id="ARBA00009353"/>
    </source>
</evidence>
<gene>
    <name evidence="5" type="ordered locus">Varpa_5787</name>
</gene>
<dbReference type="PANTHER" id="PTHR11092">
    <property type="entry name" value="SUGAR NUCLEOTIDE EPIMERASE RELATED"/>
    <property type="match status" value="1"/>
</dbReference>
<feature type="transmembrane region" description="Helical" evidence="2">
    <location>
        <begin position="107"/>
        <end position="128"/>
    </location>
</feature>
<sequence length="498" mass="54234">MIDTHLLALQLMAAQGLTGAFDTLYHHEGTEALAQRNTARRELAIHAVHSSIYCAMFIGLSSWAWHGVWAWVLLAVFGVEIVLTLWDFVVEDGSRLLPPTERVTHTVLAINAGAFIALLAMNAVDWAAQPTALAWHPQGWLGAFLALCGVGVGVSGLRDGLAARALFRRTAQEETRAIKAPVRFGTKPQRVLVTGGTGFIGQTLVRHLVADGHAVTVWTRDARSAAWNFGGAVRCVQRLDQIPETDPCDVVINLAGARILGQRWSERRQQQLLQSREGLTRTLVAWIATRPRKPWLLLSGSAIGYYGVQPQGDAAELTEDAPPQDIFMSTLCQRWENAARAATAHGVHVACMRFGFVLGHQGSLPQLLLPVALGMGGRLGSGRQWLSWVHVHDVIRAMAHVWSAAEQAGTDGPATAQAFNFTAPGALSQEDFTRVAASVMHRPFWMPTPAAPVKLLLGEQADLLLEGQRVVPARLLQTGFRFAFPDARSALTDLCRPR</sequence>
<dbReference type="InterPro" id="IPR001509">
    <property type="entry name" value="Epimerase_deHydtase"/>
</dbReference>
<accession>E6UWK9</accession>
<dbReference type="eggNOG" id="COG1090">
    <property type="taxonomic scope" value="Bacteria"/>
</dbReference>
<organism evidence="5 6">
    <name type="scientific">Variovorax paradoxus (strain EPS)</name>
    <dbReference type="NCBI Taxonomy" id="595537"/>
    <lineage>
        <taxon>Bacteria</taxon>
        <taxon>Pseudomonadati</taxon>
        <taxon>Pseudomonadota</taxon>
        <taxon>Betaproteobacteria</taxon>
        <taxon>Burkholderiales</taxon>
        <taxon>Comamonadaceae</taxon>
        <taxon>Variovorax</taxon>
    </lineage>
</organism>
<dbReference type="Gene3D" id="3.40.50.720">
    <property type="entry name" value="NAD(P)-binding Rossmann-like Domain"/>
    <property type="match status" value="1"/>
</dbReference>
<dbReference type="HOGENOM" id="CLU_042528_0_0_4"/>
<dbReference type="AlphaFoldDB" id="E6UWK9"/>
<proteinExistence type="inferred from homology"/>
<dbReference type="EMBL" id="CP002417">
    <property type="protein sequence ID" value="ADU39939.1"/>
    <property type="molecule type" value="Genomic_DNA"/>
</dbReference>
<dbReference type="InterPro" id="IPR013549">
    <property type="entry name" value="DUF1731"/>
</dbReference>
<keyword evidence="2" id="KW-0812">Transmembrane</keyword>
<reference evidence="5 6" key="2">
    <citation type="journal article" date="2013" name="Genome Announc.">
        <title>Genome of the Root-Associated Plant Growth-Promoting Bacterium Variovorax paradoxus Strain EPS.</title>
        <authorList>
            <person name="Han J.I."/>
            <person name="Spain J.C."/>
            <person name="Leadbetter J.R."/>
            <person name="Ovchinnikova G."/>
            <person name="Goodwin L.A."/>
            <person name="Han C.S."/>
            <person name="Woyke T."/>
            <person name="Davenport K.W."/>
            <person name="Orwin P.M."/>
        </authorList>
    </citation>
    <scope>NUCLEOTIDE SEQUENCE [LARGE SCALE GENOMIC DNA]</scope>
    <source>
        <strain evidence="5 6">EPS</strain>
    </source>
</reference>
<comment type="similarity">
    <text evidence="1">Belongs to the NAD(P)-dependent epimerase/dehydratase family. SDR39U1 subfamily.</text>
</comment>
<dbReference type="PANTHER" id="PTHR11092:SF0">
    <property type="entry name" value="EPIMERASE FAMILY PROTEIN SDR39U1"/>
    <property type="match status" value="1"/>
</dbReference>
<reference evidence="6" key="1">
    <citation type="submission" date="2010-12" db="EMBL/GenBank/DDBJ databases">
        <title>Complete sequence of Variovorax paradoxus EPS.</title>
        <authorList>
            <consortium name="US DOE Joint Genome Institute"/>
            <person name="Lucas S."/>
            <person name="Copeland A."/>
            <person name="Lapidus A."/>
            <person name="Cheng J.-F."/>
            <person name="Goodwin L."/>
            <person name="Pitluck S."/>
            <person name="Teshima H."/>
            <person name="Detter J.C."/>
            <person name="Han C."/>
            <person name="Tapia R."/>
            <person name="Land M."/>
            <person name="Hauser L."/>
            <person name="Kyrpides N."/>
            <person name="Ivanova N."/>
            <person name="Ovchinnikova G."/>
            <person name="Orwin P."/>
            <person name="Han J.-I.G."/>
            <person name="Woyke T."/>
        </authorList>
    </citation>
    <scope>NUCLEOTIDE SEQUENCE [LARGE SCALE GENOMIC DNA]</scope>
    <source>
        <strain evidence="6">EPS</strain>
    </source>
</reference>
<evidence type="ECO:0000256" key="2">
    <source>
        <dbReference type="SAM" id="Phobius"/>
    </source>
</evidence>
<feature type="domain" description="NAD-dependent epimerase/dehydratase" evidence="3">
    <location>
        <begin position="191"/>
        <end position="406"/>
    </location>
</feature>
<dbReference type="Proteomes" id="UP000008917">
    <property type="component" value="Chromosome"/>
</dbReference>
<feature type="transmembrane region" description="Helical" evidence="2">
    <location>
        <begin position="140"/>
        <end position="161"/>
    </location>
</feature>
<keyword evidence="2" id="KW-0472">Membrane</keyword>
<dbReference type="Pfam" id="PF08338">
    <property type="entry name" value="DUF1731"/>
    <property type="match status" value="1"/>
</dbReference>
<evidence type="ECO:0008006" key="7">
    <source>
        <dbReference type="Google" id="ProtNLM"/>
    </source>
</evidence>
<dbReference type="InterPro" id="IPR010099">
    <property type="entry name" value="SDR39U1"/>
</dbReference>
<feature type="transmembrane region" description="Helical" evidence="2">
    <location>
        <begin position="43"/>
        <end position="62"/>
    </location>
</feature>
<protein>
    <recommendedName>
        <fullName evidence="7">TIGR01777 family protein</fullName>
    </recommendedName>
</protein>
<dbReference type="NCBIfam" id="TIGR01777">
    <property type="entry name" value="yfcH"/>
    <property type="match status" value="1"/>
</dbReference>
<dbReference type="RefSeq" id="WP_013544131.1">
    <property type="nucleotide sequence ID" value="NC_014931.1"/>
</dbReference>
<dbReference type="STRING" id="595537.Varpa_5787"/>
<name>E6UWK9_VARPE</name>
<evidence type="ECO:0000259" key="4">
    <source>
        <dbReference type="Pfam" id="PF08338"/>
    </source>
</evidence>
<dbReference type="KEGG" id="vpe:Varpa_5787"/>
<evidence type="ECO:0000313" key="5">
    <source>
        <dbReference type="EMBL" id="ADU39939.1"/>
    </source>
</evidence>
<evidence type="ECO:0000313" key="6">
    <source>
        <dbReference type="Proteomes" id="UP000008917"/>
    </source>
</evidence>
<dbReference type="SUPFAM" id="SSF51735">
    <property type="entry name" value="NAD(P)-binding Rossmann-fold domains"/>
    <property type="match status" value="1"/>
</dbReference>
<feature type="domain" description="DUF1731" evidence="4">
    <location>
        <begin position="448"/>
        <end position="494"/>
    </location>
</feature>